<keyword evidence="2" id="KW-1185">Reference proteome</keyword>
<dbReference type="Pfam" id="PF09839">
    <property type="entry name" value="DUF2066"/>
    <property type="match status" value="1"/>
</dbReference>
<evidence type="ECO:0000313" key="1">
    <source>
        <dbReference type="EMBL" id="KGE05275.1"/>
    </source>
</evidence>
<dbReference type="HOGENOM" id="CLU_041769_1_1_6"/>
<organism evidence="1 2">
    <name type="scientific">Pseudohaliea rubra DSM 19751</name>
    <dbReference type="NCBI Taxonomy" id="1265313"/>
    <lineage>
        <taxon>Bacteria</taxon>
        <taxon>Pseudomonadati</taxon>
        <taxon>Pseudomonadota</taxon>
        <taxon>Gammaproteobacteria</taxon>
        <taxon>Cellvibrionales</taxon>
        <taxon>Halieaceae</taxon>
        <taxon>Pseudohaliea</taxon>
    </lineage>
</organism>
<dbReference type="RefSeq" id="WP_052094622.1">
    <property type="nucleotide sequence ID" value="NZ_KN234768.1"/>
</dbReference>
<name>A0A095VV88_9GAMM</name>
<dbReference type="EMBL" id="AUVB01000003">
    <property type="protein sequence ID" value="KGE05275.1"/>
    <property type="molecule type" value="Genomic_DNA"/>
</dbReference>
<comment type="caution">
    <text evidence="1">The sequence shown here is derived from an EMBL/GenBank/DDBJ whole genome shotgun (WGS) entry which is preliminary data.</text>
</comment>
<evidence type="ECO:0008006" key="3">
    <source>
        <dbReference type="Google" id="ProtNLM"/>
    </source>
</evidence>
<dbReference type="InterPro" id="IPR018642">
    <property type="entry name" value="DUF2066"/>
</dbReference>
<dbReference type="eggNOG" id="COG3249">
    <property type="taxonomic scope" value="Bacteria"/>
</dbReference>
<dbReference type="STRING" id="1265313.HRUBRA_00097"/>
<gene>
    <name evidence="1" type="ORF">HRUBRA_00097</name>
</gene>
<dbReference type="OrthoDB" id="6195299at2"/>
<dbReference type="AlphaFoldDB" id="A0A095VV88"/>
<proteinExistence type="predicted"/>
<accession>A0A095VV88</accession>
<protein>
    <recommendedName>
        <fullName evidence="3">DUF2066 domain-containing protein</fullName>
    </recommendedName>
</protein>
<dbReference type="Proteomes" id="UP000029640">
    <property type="component" value="Unassembled WGS sequence"/>
</dbReference>
<evidence type="ECO:0000313" key="2">
    <source>
        <dbReference type="Proteomes" id="UP000029640"/>
    </source>
</evidence>
<sequence length="349" mass="37151">MRLLFVIATLCVAVLLAPGLRAAVIDNLYQAEVMVDDRGRRALDAAAREGLAAVVLKVTGSDEALALPPVQAALDDASRYLQQYTYREAEDGALSAELLYDETVLRGLLLEAGAPLWTARRPPVLVWLVAEGPGGRDFVRPAHQPGLAEALTEAFARRGVPLRTPLLDLRDSAALGPGPAWRLDAASIAAASARYGLADVLAGRVLPLSSGDWLGDWVYLHDGERLNRAVTASDPAAFAEAGAALAAGAIARRYAVASAGEAAAGGTRVLVLGIDSFAAYAEVMAWFEGLDLVDRVNPELIDGDGLVLRVVARTDLARLAPVIELNERLQPLPAVPDTVRAERAYRWQR</sequence>
<reference evidence="1 2" key="1">
    <citation type="journal article" date="2014" name="Genome Announc.">
        <title>Genome Sequence of Gammaproteobacterial Pseudohaliea rubra Type Strain DSM 19751, Isolated from Coastal Seawater of the Mediterranean Sea.</title>
        <authorList>
            <person name="Spring S."/>
            <person name="Fiebig A."/>
            <person name="Riedel T."/>
            <person name="Goker M."/>
            <person name="Klenk H.P."/>
        </authorList>
    </citation>
    <scope>NUCLEOTIDE SEQUENCE [LARGE SCALE GENOMIC DNA]</scope>
    <source>
        <strain evidence="1 2">DSM 19751</strain>
    </source>
</reference>